<name>A0AAD9QJT0_ACRCE</name>
<organism evidence="1 2">
    <name type="scientific">Acropora cervicornis</name>
    <name type="common">Staghorn coral</name>
    <dbReference type="NCBI Taxonomy" id="6130"/>
    <lineage>
        <taxon>Eukaryota</taxon>
        <taxon>Metazoa</taxon>
        <taxon>Cnidaria</taxon>
        <taxon>Anthozoa</taxon>
        <taxon>Hexacorallia</taxon>
        <taxon>Scleractinia</taxon>
        <taxon>Astrocoeniina</taxon>
        <taxon>Acroporidae</taxon>
        <taxon>Acropora</taxon>
    </lineage>
</organism>
<sequence length="44" mass="5209">MRAAEEQNAREEEQRWLALFEQDRRDRELALRLPQGPEALDAEA</sequence>
<dbReference type="AlphaFoldDB" id="A0AAD9QJT0"/>
<keyword evidence="2" id="KW-1185">Reference proteome</keyword>
<reference evidence="1" key="1">
    <citation type="journal article" date="2023" name="G3 (Bethesda)">
        <title>Whole genome assembly and annotation of the endangered Caribbean coral Acropora cervicornis.</title>
        <authorList>
            <person name="Selwyn J.D."/>
            <person name="Vollmer S.V."/>
        </authorList>
    </citation>
    <scope>NUCLEOTIDE SEQUENCE</scope>
    <source>
        <strain evidence="1">K2</strain>
    </source>
</reference>
<evidence type="ECO:0000313" key="2">
    <source>
        <dbReference type="Proteomes" id="UP001249851"/>
    </source>
</evidence>
<gene>
    <name evidence="1" type="ORF">P5673_014339</name>
</gene>
<reference evidence="1" key="2">
    <citation type="journal article" date="2023" name="Science">
        <title>Genomic signatures of disease resistance in endangered staghorn corals.</title>
        <authorList>
            <person name="Vollmer S.V."/>
            <person name="Selwyn J.D."/>
            <person name="Despard B.A."/>
            <person name="Roesel C.L."/>
        </authorList>
    </citation>
    <scope>NUCLEOTIDE SEQUENCE</scope>
    <source>
        <strain evidence="1">K2</strain>
    </source>
</reference>
<proteinExistence type="predicted"/>
<comment type="caution">
    <text evidence="1">The sequence shown here is derived from an EMBL/GenBank/DDBJ whole genome shotgun (WGS) entry which is preliminary data.</text>
</comment>
<dbReference type="Proteomes" id="UP001249851">
    <property type="component" value="Unassembled WGS sequence"/>
</dbReference>
<evidence type="ECO:0000313" key="1">
    <source>
        <dbReference type="EMBL" id="KAK2562648.1"/>
    </source>
</evidence>
<accession>A0AAD9QJT0</accession>
<protein>
    <submittedName>
        <fullName evidence="1">Uncharacterized protein</fullName>
    </submittedName>
</protein>
<dbReference type="EMBL" id="JARQWQ010000028">
    <property type="protein sequence ID" value="KAK2562648.1"/>
    <property type="molecule type" value="Genomic_DNA"/>
</dbReference>